<evidence type="ECO:0000256" key="2">
    <source>
        <dbReference type="ARBA" id="ARBA00004651"/>
    </source>
</evidence>
<keyword evidence="16" id="KW-0594">Phospholipid biosynthesis</keyword>
<dbReference type="Pfam" id="PF01148">
    <property type="entry name" value="CTP_transf_1"/>
    <property type="match status" value="1"/>
</dbReference>
<dbReference type="EMBL" id="NQWI01000005">
    <property type="protein sequence ID" value="PDW04741.1"/>
    <property type="molecule type" value="Genomic_DNA"/>
</dbReference>
<evidence type="ECO:0000256" key="15">
    <source>
        <dbReference type="ARBA" id="ARBA00023136"/>
    </source>
</evidence>
<dbReference type="PROSITE" id="PS01315">
    <property type="entry name" value="CDS"/>
    <property type="match status" value="1"/>
</dbReference>
<keyword evidence="8" id="KW-1003">Cell membrane</keyword>
<keyword evidence="21" id="KW-1185">Reference proteome</keyword>
<feature type="transmembrane region" description="Helical" evidence="19">
    <location>
        <begin position="259"/>
        <end position="277"/>
    </location>
</feature>
<organism evidence="20 21">
    <name type="scientific">Candidatus Viridilinea mediisalina</name>
    <dbReference type="NCBI Taxonomy" id="2024553"/>
    <lineage>
        <taxon>Bacteria</taxon>
        <taxon>Bacillati</taxon>
        <taxon>Chloroflexota</taxon>
        <taxon>Chloroflexia</taxon>
        <taxon>Chloroflexales</taxon>
        <taxon>Chloroflexineae</taxon>
        <taxon>Oscillochloridaceae</taxon>
        <taxon>Candidatus Viridilinea</taxon>
    </lineage>
</organism>
<comment type="subcellular location">
    <subcellularLocation>
        <location evidence="2">Cell membrane</location>
        <topology evidence="2">Multi-pass membrane protein</topology>
    </subcellularLocation>
</comment>
<dbReference type="OrthoDB" id="9799199at2"/>
<feature type="transmembrane region" description="Helical" evidence="19">
    <location>
        <begin position="103"/>
        <end position="122"/>
    </location>
</feature>
<comment type="similarity">
    <text evidence="5 18">Belongs to the CDS family.</text>
</comment>
<reference evidence="21" key="1">
    <citation type="submission" date="2017-08" db="EMBL/GenBank/DDBJ databases">
        <authorList>
            <person name="Grouzdev D.S."/>
            <person name="Gaisin V.A."/>
            <person name="Rysina M.S."/>
            <person name="Gorlenko V.M."/>
        </authorList>
    </citation>
    <scope>NUCLEOTIDE SEQUENCE [LARGE SCALE GENOMIC DNA]</scope>
    <source>
        <strain evidence="21">Kir15-3F</strain>
    </source>
</reference>
<dbReference type="UniPathway" id="UPA00557">
    <property type="reaction ID" value="UER00614"/>
</dbReference>
<dbReference type="GO" id="GO:0004605">
    <property type="term" value="F:phosphatidate cytidylyltransferase activity"/>
    <property type="evidence" value="ECO:0007669"/>
    <property type="project" value="UniProtKB-EC"/>
</dbReference>
<evidence type="ECO:0000256" key="4">
    <source>
        <dbReference type="ARBA" id="ARBA00005189"/>
    </source>
</evidence>
<evidence type="ECO:0000256" key="18">
    <source>
        <dbReference type="RuleBase" id="RU003938"/>
    </source>
</evidence>
<evidence type="ECO:0000256" key="17">
    <source>
        <dbReference type="ARBA" id="ARBA00023264"/>
    </source>
</evidence>
<accession>A0A2A6RPB3</accession>
<keyword evidence="9" id="KW-0444">Lipid biosynthesis</keyword>
<dbReference type="Proteomes" id="UP000220527">
    <property type="component" value="Unassembled WGS sequence"/>
</dbReference>
<dbReference type="PANTHER" id="PTHR46382">
    <property type="entry name" value="PHOSPHATIDATE CYTIDYLYLTRANSFERASE"/>
    <property type="match status" value="1"/>
</dbReference>
<keyword evidence="13 19" id="KW-1133">Transmembrane helix</keyword>
<protein>
    <recommendedName>
        <fullName evidence="7 18">Phosphatidate cytidylyltransferase</fullName>
        <ecNumber evidence="6 18">2.7.7.41</ecNumber>
    </recommendedName>
</protein>
<keyword evidence="14" id="KW-0443">Lipid metabolism</keyword>
<dbReference type="AlphaFoldDB" id="A0A2A6RPB3"/>
<evidence type="ECO:0000256" key="11">
    <source>
        <dbReference type="ARBA" id="ARBA00022692"/>
    </source>
</evidence>
<keyword evidence="11 18" id="KW-0812">Transmembrane</keyword>
<evidence type="ECO:0000256" key="14">
    <source>
        <dbReference type="ARBA" id="ARBA00023098"/>
    </source>
</evidence>
<evidence type="ECO:0000256" key="6">
    <source>
        <dbReference type="ARBA" id="ARBA00012487"/>
    </source>
</evidence>
<evidence type="ECO:0000256" key="10">
    <source>
        <dbReference type="ARBA" id="ARBA00022679"/>
    </source>
</evidence>
<feature type="transmembrane region" description="Helical" evidence="19">
    <location>
        <begin position="142"/>
        <end position="163"/>
    </location>
</feature>
<comment type="caution">
    <text evidence="20">The sequence shown here is derived from an EMBL/GenBank/DDBJ whole genome shotgun (WGS) entry which is preliminary data.</text>
</comment>
<feature type="transmembrane region" description="Helical" evidence="19">
    <location>
        <begin position="209"/>
        <end position="230"/>
    </location>
</feature>
<dbReference type="GO" id="GO:0016024">
    <property type="term" value="P:CDP-diacylglycerol biosynthetic process"/>
    <property type="evidence" value="ECO:0007669"/>
    <property type="project" value="UniProtKB-UniPathway"/>
</dbReference>
<gene>
    <name evidence="20" type="ORF">CJ255_02020</name>
</gene>
<evidence type="ECO:0000256" key="8">
    <source>
        <dbReference type="ARBA" id="ARBA00022475"/>
    </source>
</evidence>
<feature type="transmembrane region" description="Helical" evidence="19">
    <location>
        <begin position="6"/>
        <end position="33"/>
    </location>
</feature>
<dbReference type="InterPro" id="IPR000374">
    <property type="entry name" value="PC_trans"/>
</dbReference>
<comment type="catalytic activity">
    <reaction evidence="1 18">
        <text>a 1,2-diacyl-sn-glycero-3-phosphate + CTP + H(+) = a CDP-1,2-diacyl-sn-glycerol + diphosphate</text>
        <dbReference type="Rhea" id="RHEA:16229"/>
        <dbReference type="ChEBI" id="CHEBI:15378"/>
        <dbReference type="ChEBI" id="CHEBI:33019"/>
        <dbReference type="ChEBI" id="CHEBI:37563"/>
        <dbReference type="ChEBI" id="CHEBI:58332"/>
        <dbReference type="ChEBI" id="CHEBI:58608"/>
        <dbReference type="EC" id="2.7.7.41"/>
    </reaction>
</comment>
<feature type="transmembrane region" description="Helical" evidence="19">
    <location>
        <begin position="71"/>
        <end position="91"/>
    </location>
</feature>
<feature type="transmembrane region" description="Helical" evidence="19">
    <location>
        <begin position="184"/>
        <end position="203"/>
    </location>
</feature>
<keyword evidence="10 18" id="KW-0808">Transferase</keyword>
<evidence type="ECO:0000256" key="19">
    <source>
        <dbReference type="SAM" id="Phobius"/>
    </source>
</evidence>
<evidence type="ECO:0000256" key="9">
    <source>
        <dbReference type="ARBA" id="ARBA00022516"/>
    </source>
</evidence>
<comment type="pathway">
    <text evidence="3 18">Phospholipid metabolism; CDP-diacylglycerol biosynthesis; CDP-diacylglycerol from sn-glycerol 3-phosphate: step 3/3.</text>
</comment>
<evidence type="ECO:0000256" key="5">
    <source>
        <dbReference type="ARBA" id="ARBA00010185"/>
    </source>
</evidence>
<evidence type="ECO:0000256" key="13">
    <source>
        <dbReference type="ARBA" id="ARBA00022989"/>
    </source>
</evidence>
<dbReference type="PANTHER" id="PTHR46382:SF1">
    <property type="entry name" value="PHOSPHATIDATE CYTIDYLYLTRANSFERASE"/>
    <property type="match status" value="1"/>
</dbReference>
<comment type="pathway">
    <text evidence="4">Lipid metabolism.</text>
</comment>
<evidence type="ECO:0000313" key="20">
    <source>
        <dbReference type="EMBL" id="PDW04741.1"/>
    </source>
</evidence>
<keyword evidence="12 18" id="KW-0548">Nucleotidyltransferase</keyword>
<name>A0A2A6RPB3_9CHLR</name>
<sequence>MLSVIVLIPLIVAAGWWAWATVLVVALCVALGIHELFGIMRQGAFTPRLGPGLAVGLSLVAAVALRPFSPFDLVGLCLALSLILTLTYELWPGDRSTSLQSWALTVTGALYVSWLLSSFIMLRQLSLPLHEGWLEFLAIPAGARWVFLALAITWLQDTAAFFVGRAFGRQRMAPVLSPKKTWEGVVGGWLISIVTAIIAVPLLGLPLSYLAAGIIGAIAGIVGPLGDLSASLIKRQIGVKDSGQLIPGHGGILDRMDSLLFVGPVVYYGVLLVAGGGA</sequence>
<evidence type="ECO:0000256" key="7">
    <source>
        <dbReference type="ARBA" id="ARBA00019373"/>
    </source>
</evidence>
<evidence type="ECO:0000256" key="1">
    <source>
        <dbReference type="ARBA" id="ARBA00001698"/>
    </source>
</evidence>
<dbReference type="EC" id="2.7.7.41" evidence="6 18"/>
<proteinExistence type="inferred from homology"/>
<dbReference type="GO" id="GO:0005886">
    <property type="term" value="C:plasma membrane"/>
    <property type="evidence" value="ECO:0007669"/>
    <property type="project" value="UniProtKB-SubCell"/>
</dbReference>
<evidence type="ECO:0000256" key="16">
    <source>
        <dbReference type="ARBA" id="ARBA00023209"/>
    </source>
</evidence>
<evidence type="ECO:0000256" key="3">
    <source>
        <dbReference type="ARBA" id="ARBA00005119"/>
    </source>
</evidence>
<feature type="transmembrane region" description="Helical" evidence="19">
    <location>
        <begin position="45"/>
        <end position="65"/>
    </location>
</feature>
<evidence type="ECO:0000256" key="12">
    <source>
        <dbReference type="ARBA" id="ARBA00022695"/>
    </source>
</evidence>
<evidence type="ECO:0000313" key="21">
    <source>
        <dbReference type="Proteomes" id="UP000220527"/>
    </source>
</evidence>
<keyword evidence="15 19" id="KW-0472">Membrane</keyword>
<keyword evidence="17" id="KW-1208">Phospholipid metabolism</keyword>